<evidence type="ECO:0000256" key="6">
    <source>
        <dbReference type="ARBA" id="ARBA00022989"/>
    </source>
</evidence>
<dbReference type="PANTHER" id="PTHR35011">
    <property type="entry name" value="2,3-DIKETO-L-GULONATE TRAP TRANSPORTER SMALL PERMEASE PROTEIN YIAM"/>
    <property type="match status" value="1"/>
</dbReference>
<dbReference type="RefSeq" id="WP_089861462.1">
    <property type="nucleotide sequence ID" value="NZ_FOTI01000017.1"/>
</dbReference>
<dbReference type="GO" id="GO:0015740">
    <property type="term" value="P:C4-dicarboxylate transport"/>
    <property type="evidence" value="ECO:0007669"/>
    <property type="project" value="TreeGrafter"/>
</dbReference>
<evidence type="ECO:0000256" key="1">
    <source>
        <dbReference type="ARBA" id="ARBA00004429"/>
    </source>
</evidence>
<dbReference type="GO" id="GO:0005886">
    <property type="term" value="C:plasma membrane"/>
    <property type="evidence" value="ECO:0007669"/>
    <property type="project" value="UniProtKB-SubCell"/>
</dbReference>
<dbReference type="Proteomes" id="UP000199006">
    <property type="component" value="Unassembled WGS sequence"/>
</dbReference>
<keyword evidence="4" id="KW-0997">Cell inner membrane</keyword>
<sequence length="158" mass="18556">MNKILNLLDIFLLKILVVVLSLMTLAVIIAVFLRYFFGISYVWFQELIVYLFIFTTFFGSVIAYSREEHLAINVLYNKFSEKVQIKLKLFFDLLILYLNLQLIRVSIKWINQVGNVVTPGMRIPMKYIYIILPLSSVLMLLYSIGNIYLKFKKIKIKG</sequence>
<feature type="transmembrane region" description="Helical" evidence="9">
    <location>
        <begin position="85"/>
        <end position="107"/>
    </location>
</feature>
<evidence type="ECO:0000256" key="8">
    <source>
        <dbReference type="ARBA" id="ARBA00038436"/>
    </source>
</evidence>
<dbReference type="InterPro" id="IPR007387">
    <property type="entry name" value="TRAP_DctQ"/>
</dbReference>
<feature type="transmembrane region" description="Helical" evidence="9">
    <location>
        <begin position="127"/>
        <end position="149"/>
    </location>
</feature>
<name>A0A1I4IIS4_9FIRM</name>
<evidence type="ECO:0000256" key="5">
    <source>
        <dbReference type="ARBA" id="ARBA00022692"/>
    </source>
</evidence>
<evidence type="ECO:0000259" key="10">
    <source>
        <dbReference type="Pfam" id="PF04290"/>
    </source>
</evidence>
<proteinExistence type="inferred from homology"/>
<evidence type="ECO:0000256" key="4">
    <source>
        <dbReference type="ARBA" id="ARBA00022519"/>
    </source>
</evidence>
<keyword evidence="12" id="KW-1185">Reference proteome</keyword>
<feature type="transmembrane region" description="Helical" evidence="9">
    <location>
        <begin position="12"/>
        <end position="37"/>
    </location>
</feature>
<dbReference type="Pfam" id="PF04290">
    <property type="entry name" value="DctQ"/>
    <property type="match status" value="1"/>
</dbReference>
<evidence type="ECO:0000256" key="7">
    <source>
        <dbReference type="ARBA" id="ARBA00023136"/>
    </source>
</evidence>
<keyword evidence="7 9" id="KW-0472">Membrane</keyword>
<evidence type="ECO:0000313" key="11">
    <source>
        <dbReference type="EMBL" id="SFL54218.1"/>
    </source>
</evidence>
<protein>
    <submittedName>
        <fullName evidence="11">TRAP-type C4-dicarboxylate transport system, small permease component</fullName>
    </submittedName>
</protein>
<feature type="transmembrane region" description="Helical" evidence="9">
    <location>
        <begin position="43"/>
        <end position="64"/>
    </location>
</feature>
<organism evidence="11 12">
    <name type="scientific">Halanaerobium salsuginis</name>
    <dbReference type="NCBI Taxonomy" id="29563"/>
    <lineage>
        <taxon>Bacteria</taxon>
        <taxon>Bacillati</taxon>
        <taxon>Bacillota</taxon>
        <taxon>Clostridia</taxon>
        <taxon>Halanaerobiales</taxon>
        <taxon>Halanaerobiaceae</taxon>
        <taxon>Halanaerobium</taxon>
    </lineage>
</organism>
<dbReference type="STRING" id="29563.SAMN02983006_01436"/>
<evidence type="ECO:0000256" key="3">
    <source>
        <dbReference type="ARBA" id="ARBA00022475"/>
    </source>
</evidence>
<keyword evidence="3" id="KW-1003">Cell membrane</keyword>
<reference evidence="11 12" key="1">
    <citation type="submission" date="2016-10" db="EMBL/GenBank/DDBJ databases">
        <authorList>
            <person name="de Groot N.N."/>
        </authorList>
    </citation>
    <scope>NUCLEOTIDE SEQUENCE [LARGE SCALE GENOMIC DNA]</scope>
    <source>
        <strain evidence="11 12">ATCC 51327</strain>
    </source>
</reference>
<comment type="similarity">
    <text evidence="8">Belongs to the TRAP transporter small permease family.</text>
</comment>
<dbReference type="PANTHER" id="PTHR35011:SF2">
    <property type="entry name" value="2,3-DIKETO-L-GULONATE TRAP TRANSPORTER SMALL PERMEASE PROTEIN YIAM"/>
    <property type="match status" value="1"/>
</dbReference>
<dbReference type="EMBL" id="FOTI01000017">
    <property type="protein sequence ID" value="SFL54218.1"/>
    <property type="molecule type" value="Genomic_DNA"/>
</dbReference>
<dbReference type="InterPro" id="IPR055348">
    <property type="entry name" value="DctQ"/>
</dbReference>
<comment type="subcellular location">
    <subcellularLocation>
        <location evidence="1">Cell inner membrane</location>
        <topology evidence="1">Multi-pass membrane protein</topology>
    </subcellularLocation>
</comment>
<keyword evidence="2" id="KW-0813">Transport</keyword>
<dbReference type="GO" id="GO:0022857">
    <property type="term" value="F:transmembrane transporter activity"/>
    <property type="evidence" value="ECO:0007669"/>
    <property type="project" value="TreeGrafter"/>
</dbReference>
<evidence type="ECO:0000256" key="2">
    <source>
        <dbReference type="ARBA" id="ARBA00022448"/>
    </source>
</evidence>
<feature type="domain" description="Tripartite ATP-independent periplasmic transporters DctQ component" evidence="10">
    <location>
        <begin position="23"/>
        <end position="151"/>
    </location>
</feature>
<evidence type="ECO:0000256" key="9">
    <source>
        <dbReference type="SAM" id="Phobius"/>
    </source>
</evidence>
<keyword evidence="6 9" id="KW-1133">Transmembrane helix</keyword>
<accession>A0A1I4IIS4</accession>
<dbReference type="OrthoDB" id="9814265at2"/>
<evidence type="ECO:0000313" key="12">
    <source>
        <dbReference type="Proteomes" id="UP000199006"/>
    </source>
</evidence>
<dbReference type="AlphaFoldDB" id="A0A1I4IIS4"/>
<keyword evidence="5 9" id="KW-0812">Transmembrane</keyword>
<gene>
    <name evidence="11" type="ORF">SAMN02983006_01436</name>
</gene>